<evidence type="ECO:0000313" key="2">
    <source>
        <dbReference type="Proteomes" id="UP000198394"/>
    </source>
</evidence>
<keyword evidence="2" id="KW-1185">Reference proteome</keyword>
<gene>
    <name evidence="1" type="ORF">B9L23_09090</name>
</gene>
<dbReference type="EMBL" id="NDYL01000001">
    <property type="protein sequence ID" value="OXB94983.1"/>
    <property type="molecule type" value="Genomic_DNA"/>
</dbReference>
<organism evidence="1 2">
    <name type="scientific">Parageobacillus galactosidasius</name>
    <dbReference type="NCBI Taxonomy" id="883812"/>
    <lineage>
        <taxon>Bacteria</taxon>
        <taxon>Bacillati</taxon>
        <taxon>Bacillota</taxon>
        <taxon>Bacilli</taxon>
        <taxon>Bacillales</taxon>
        <taxon>Anoxybacillaceae</taxon>
        <taxon>Parageobacillus</taxon>
    </lineage>
</organism>
<protein>
    <submittedName>
        <fullName evidence="1">Uncharacterized protein</fullName>
    </submittedName>
</protein>
<comment type="caution">
    <text evidence="1">The sequence shown here is derived from an EMBL/GenBank/DDBJ whole genome shotgun (WGS) entry which is preliminary data.</text>
</comment>
<proteinExistence type="predicted"/>
<name>A0A226QR67_9BACL</name>
<dbReference type="RefSeq" id="WP_245842337.1">
    <property type="nucleotide sequence ID" value="NZ_NDYL01000001.1"/>
</dbReference>
<dbReference type="AlphaFoldDB" id="A0A226QR67"/>
<reference evidence="1 2" key="1">
    <citation type="submission" date="2017-04" db="EMBL/GenBank/DDBJ databases">
        <title>The genome sequence of Parageobacillus galactosidasius DSM 18751.</title>
        <authorList>
            <person name="Ramaloko W.T."/>
            <person name="Koen N."/>
            <person name="Polliack S."/>
            <person name="Aliyu H."/>
            <person name="Lebre P."/>
            <person name="Mohr T."/>
            <person name="Oswald F."/>
            <person name="Zwick M."/>
            <person name="Neumann A."/>
            <person name="Syldatk C."/>
            <person name="Cowan D."/>
            <person name="De Maayer P."/>
        </authorList>
    </citation>
    <scope>NUCLEOTIDE SEQUENCE [LARGE SCALE GENOMIC DNA]</scope>
    <source>
        <strain evidence="1 2">DSM 18751</strain>
    </source>
</reference>
<accession>A0A226QR67</accession>
<dbReference type="Proteomes" id="UP000198394">
    <property type="component" value="Unassembled WGS sequence"/>
</dbReference>
<sequence>MAHLQHRFTIIPVKRLNKGWQEAIYIALYPKKGAVPTNSVTCYGKITDIKFVKRYEITELPKNSAEEYVKFEVESWRFLKEIVKSVGYGISVYTMTTLNALKEAKDCRNYL</sequence>
<evidence type="ECO:0000313" key="1">
    <source>
        <dbReference type="EMBL" id="OXB94983.1"/>
    </source>
</evidence>